<accession>A0ABU3VJ00</accession>
<evidence type="ECO:0000256" key="1">
    <source>
        <dbReference type="ARBA" id="ARBA00022679"/>
    </source>
</evidence>
<dbReference type="SUPFAM" id="SSF55729">
    <property type="entry name" value="Acyl-CoA N-acyltransferases (Nat)"/>
    <property type="match status" value="1"/>
</dbReference>
<evidence type="ECO:0000256" key="2">
    <source>
        <dbReference type="ARBA" id="ARBA00023315"/>
    </source>
</evidence>
<dbReference type="InterPro" id="IPR000182">
    <property type="entry name" value="GNAT_dom"/>
</dbReference>
<dbReference type="PANTHER" id="PTHR43877:SF2">
    <property type="entry name" value="AMINOALKYLPHOSPHONATE N-ACETYLTRANSFERASE-RELATED"/>
    <property type="match status" value="1"/>
</dbReference>
<evidence type="ECO:0000313" key="4">
    <source>
        <dbReference type="EMBL" id="MDU9006129.1"/>
    </source>
</evidence>
<gene>
    <name evidence="4" type="ORF">QO231_20045</name>
</gene>
<reference evidence="5" key="1">
    <citation type="submission" date="2023-05" db="EMBL/GenBank/DDBJ databases">
        <title>Sedimentitalea sp. nov. JM2-8.</title>
        <authorList>
            <person name="Huang J."/>
        </authorList>
    </citation>
    <scope>NUCLEOTIDE SEQUENCE [LARGE SCALE GENOMIC DNA]</scope>
    <source>
        <strain evidence="5">KHS03</strain>
    </source>
</reference>
<dbReference type="InterPro" id="IPR050832">
    <property type="entry name" value="Bact_Acetyltransf"/>
</dbReference>
<dbReference type="InterPro" id="IPR016181">
    <property type="entry name" value="Acyl_CoA_acyltransferase"/>
</dbReference>
<dbReference type="Gene3D" id="3.40.630.30">
    <property type="match status" value="1"/>
</dbReference>
<dbReference type="EMBL" id="JASMWN010000020">
    <property type="protein sequence ID" value="MDU9006129.1"/>
    <property type="molecule type" value="Genomic_DNA"/>
</dbReference>
<keyword evidence="1" id="KW-0808">Transferase</keyword>
<dbReference type="PROSITE" id="PS51186">
    <property type="entry name" value="GNAT"/>
    <property type="match status" value="1"/>
</dbReference>
<dbReference type="RefSeq" id="WP_316780625.1">
    <property type="nucleotide sequence ID" value="NZ_JASMWN010000020.1"/>
</dbReference>
<protein>
    <submittedName>
        <fullName evidence="4">GNAT family N-acetyltransferase</fullName>
    </submittedName>
</protein>
<dbReference type="Pfam" id="PF00583">
    <property type="entry name" value="Acetyltransf_1"/>
    <property type="match status" value="1"/>
</dbReference>
<feature type="domain" description="N-acetyltransferase" evidence="3">
    <location>
        <begin position="2"/>
        <end position="164"/>
    </location>
</feature>
<name>A0ABU3VJ00_9RHOB</name>
<dbReference type="Proteomes" id="UP001255416">
    <property type="component" value="Unassembled WGS sequence"/>
</dbReference>
<evidence type="ECO:0000313" key="5">
    <source>
        <dbReference type="Proteomes" id="UP001255416"/>
    </source>
</evidence>
<sequence length="166" mass="18287">MIQARLLGPADVGIWRALRSEGVRLFPDAFLPSPNEVATVSEEQDTRMIAQGGRYGVFDDATALGIAAFRQEGFERARHRASIGPFYITPQAQGSGAADTLIAALLNHAVKTGVWQLELCVAAANARAIAFYERHGFRREGRWPNAIVTADGPQHDWFYVLELPHE</sequence>
<evidence type="ECO:0000259" key="3">
    <source>
        <dbReference type="PROSITE" id="PS51186"/>
    </source>
</evidence>
<proteinExistence type="predicted"/>
<keyword evidence="5" id="KW-1185">Reference proteome</keyword>
<keyword evidence="2" id="KW-0012">Acyltransferase</keyword>
<organism evidence="4 5">
    <name type="scientific">Sedimentitalea todarodis</name>
    <dbReference type="NCBI Taxonomy" id="1631240"/>
    <lineage>
        <taxon>Bacteria</taxon>
        <taxon>Pseudomonadati</taxon>
        <taxon>Pseudomonadota</taxon>
        <taxon>Alphaproteobacteria</taxon>
        <taxon>Rhodobacterales</taxon>
        <taxon>Paracoccaceae</taxon>
        <taxon>Sedimentitalea</taxon>
    </lineage>
</organism>
<dbReference type="PANTHER" id="PTHR43877">
    <property type="entry name" value="AMINOALKYLPHOSPHONATE N-ACETYLTRANSFERASE-RELATED-RELATED"/>
    <property type="match status" value="1"/>
</dbReference>
<comment type="caution">
    <text evidence="4">The sequence shown here is derived from an EMBL/GenBank/DDBJ whole genome shotgun (WGS) entry which is preliminary data.</text>
</comment>